<organism evidence="2 3">
    <name type="scientific">Acidianus brierleyi</name>
    <dbReference type="NCBI Taxonomy" id="41673"/>
    <lineage>
        <taxon>Archaea</taxon>
        <taxon>Thermoproteota</taxon>
        <taxon>Thermoprotei</taxon>
        <taxon>Sulfolobales</taxon>
        <taxon>Sulfolobaceae</taxon>
        <taxon>Acidianus</taxon>
    </lineage>
</organism>
<evidence type="ECO:0000313" key="2">
    <source>
        <dbReference type="EMBL" id="AWR94161.1"/>
    </source>
</evidence>
<gene>
    <name evidence="2" type="ORF">DFR85_05705</name>
</gene>
<dbReference type="KEGG" id="abri:DFR85_05705"/>
<protein>
    <submittedName>
        <fullName evidence="2">Uncharacterized protein</fullName>
    </submittedName>
</protein>
<accession>A0A2U9IDQ3</accession>
<evidence type="ECO:0000256" key="1">
    <source>
        <dbReference type="SAM" id="Phobius"/>
    </source>
</evidence>
<feature type="transmembrane region" description="Helical" evidence="1">
    <location>
        <begin position="52"/>
        <end position="76"/>
    </location>
</feature>
<proteinExistence type="predicted"/>
<feature type="transmembrane region" description="Helical" evidence="1">
    <location>
        <begin position="7"/>
        <end position="25"/>
    </location>
</feature>
<feature type="transmembrane region" description="Helical" evidence="1">
    <location>
        <begin position="88"/>
        <end position="111"/>
    </location>
</feature>
<dbReference type="AlphaFoldDB" id="A0A2U9IDQ3"/>
<feature type="transmembrane region" description="Helical" evidence="1">
    <location>
        <begin position="149"/>
        <end position="167"/>
    </location>
</feature>
<sequence>MMYKLTIASLISNIIIALLPFYWWYYGTGNLIEVADSPFMLNIIFMGSQLEIIQIVNLFLLAFRFYVIVVSGIYIYYVIKGQKKTYGLIFWTSYLYILDPIVFYIIFNYLFPLIGYGFHYPFFIIGKEKVDFTYQNTLISTIVYSYPSLAYWISLAAGTIYLASRIFKR</sequence>
<evidence type="ECO:0000313" key="3">
    <source>
        <dbReference type="Proteomes" id="UP000248044"/>
    </source>
</evidence>
<keyword evidence="1" id="KW-0472">Membrane</keyword>
<keyword evidence="1" id="KW-0812">Transmembrane</keyword>
<keyword evidence="3" id="KW-1185">Reference proteome</keyword>
<dbReference type="EMBL" id="CP029289">
    <property type="protein sequence ID" value="AWR94161.1"/>
    <property type="molecule type" value="Genomic_DNA"/>
</dbReference>
<keyword evidence="1" id="KW-1133">Transmembrane helix</keyword>
<name>A0A2U9IDQ3_9CREN</name>
<dbReference type="Proteomes" id="UP000248044">
    <property type="component" value="Chromosome"/>
</dbReference>
<reference evidence="2 3" key="1">
    <citation type="submission" date="2018-05" db="EMBL/GenBank/DDBJ databases">
        <title>Complete Genome Sequences of Extremely Thermoacidophilic, Metal-Mobilizing Type-Strain Members of the Archaeal Family Sulfolobaceae: Acidianus brierleyi DSM-1651T, Acidianus sulfidivorans DSM-18786T, Metallosphaera hakonensis DSM-7519T, and Metallosphaera prunae DSM-10039T.</title>
        <authorList>
            <person name="Counts J.A."/>
            <person name="Kelly R.M."/>
        </authorList>
    </citation>
    <scope>NUCLEOTIDE SEQUENCE [LARGE SCALE GENOMIC DNA]</scope>
    <source>
        <strain evidence="2 3">DSM 1651</strain>
    </source>
</reference>